<dbReference type="PANTHER" id="PTHR10758:SF1">
    <property type="entry name" value="COP9 SIGNALOSOME COMPLEX SUBUNIT 3"/>
    <property type="match status" value="1"/>
</dbReference>
<accession>A4SAU5</accession>
<evidence type="ECO:0000256" key="2">
    <source>
        <dbReference type="ARBA" id="ARBA00004496"/>
    </source>
</evidence>
<sequence>MARAQSEAVITPQDACYLRVCLKLKAYDALAASDGILAAPAMDVAPALDATDFLLRCYYGGRALLALRRYPEAARWFQDALSAPATALSAIAVAAYKKYALATLLADAVADASTFSSPAKKYSTSRECDAYASLLAAAKKRDAAKELADVVERHEATYELDGNAGLVALVRDRAVAAKARSLAKTYSTLRLGDFASAIGFSDVEAAERVLYGMIVRGEIAARIDGVDGVVRFSEGDESSATIEDIAEALKRGLRAVSVLDARVREESDALSRHKKFASHALTEERRAAALAHVETES</sequence>
<protein>
    <recommendedName>
        <fullName evidence="4">COP9 signalosome complex subunit 3</fullName>
    </recommendedName>
</protein>
<dbReference type="GO" id="GO:0008180">
    <property type="term" value="C:COP9 signalosome"/>
    <property type="evidence" value="ECO:0007669"/>
    <property type="project" value="UniProtKB-KW"/>
</dbReference>
<dbReference type="Pfam" id="PF22788">
    <property type="entry name" value="COP9_hel_rpt"/>
    <property type="match status" value="1"/>
</dbReference>
<dbReference type="AlphaFoldDB" id="A4SAU5"/>
<dbReference type="OrthoDB" id="29061at2759"/>
<keyword evidence="10" id="KW-1185">Reference proteome</keyword>
<evidence type="ECO:0000256" key="7">
    <source>
        <dbReference type="ARBA" id="ARBA00023242"/>
    </source>
</evidence>
<evidence type="ECO:0000256" key="3">
    <source>
        <dbReference type="ARBA" id="ARBA00007084"/>
    </source>
</evidence>
<gene>
    <name evidence="9" type="ORF">OSTLU_29382</name>
</gene>
<dbReference type="Proteomes" id="UP000001568">
    <property type="component" value="Chromosome 20"/>
</dbReference>
<name>A4SAU5_OSTLU</name>
<evidence type="ECO:0000256" key="1">
    <source>
        <dbReference type="ARBA" id="ARBA00004123"/>
    </source>
</evidence>
<dbReference type="Gramene" id="ABP00981">
    <property type="protein sequence ID" value="ABP00981"/>
    <property type="gene ID" value="OSTLU_29382"/>
</dbReference>
<dbReference type="InterPro" id="IPR055089">
    <property type="entry name" value="COP9_N"/>
</dbReference>
<dbReference type="PANTHER" id="PTHR10758">
    <property type="entry name" value="26S PROTEASOME NON-ATPASE REGULATORY SUBUNIT 3/COP9 SIGNALOSOME COMPLEX SUBUNIT 3"/>
    <property type="match status" value="1"/>
</dbReference>
<dbReference type="HOGENOM" id="CLU_938091_0_0_1"/>
<dbReference type="EMBL" id="CP000600">
    <property type="protein sequence ID" value="ABP00981.1"/>
    <property type="molecule type" value="Genomic_DNA"/>
</dbReference>
<evidence type="ECO:0000313" key="9">
    <source>
        <dbReference type="EMBL" id="ABP00981.1"/>
    </source>
</evidence>
<dbReference type="RefSeq" id="XP_001422664.1">
    <property type="nucleotide sequence ID" value="XM_001422627.1"/>
</dbReference>
<dbReference type="InterPro" id="IPR036390">
    <property type="entry name" value="WH_DNA-bd_sf"/>
</dbReference>
<dbReference type="InterPro" id="IPR050756">
    <property type="entry name" value="CSN3"/>
</dbReference>
<organism evidence="9 10">
    <name type="scientific">Ostreococcus lucimarinus (strain CCE9901)</name>
    <dbReference type="NCBI Taxonomy" id="436017"/>
    <lineage>
        <taxon>Eukaryota</taxon>
        <taxon>Viridiplantae</taxon>
        <taxon>Chlorophyta</taxon>
        <taxon>Mamiellophyceae</taxon>
        <taxon>Mamiellales</taxon>
        <taxon>Bathycoccaceae</taxon>
        <taxon>Ostreococcus</taxon>
    </lineage>
</organism>
<dbReference type="STRING" id="436017.A4SAU5"/>
<dbReference type="InterPro" id="IPR000717">
    <property type="entry name" value="PCI_dom"/>
</dbReference>
<dbReference type="KEGG" id="olu:OSTLU_29382"/>
<keyword evidence="6" id="KW-0736">Signalosome</keyword>
<proteinExistence type="inferred from homology"/>
<dbReference type="eggNOG" id="KOG2582">
    <property type="taxonomic scope" value="Eukaryota"/>
</dbReference>
<comment type="subcellular location">
    <subcellularLocation>
        <location evidence="2">Cytoplasm</location>
    </subcellularLocation>
    <subcellularLocation>
        <location evidence="1">Nucleus</location>
    </subcellularLocation>
</comment>
<dbReference type="PROSITE" id="PS50250">
    <property type="entry name" value="PCI"/>
    <property type="match status" value="1"/>
</dbReference>
<dbReference type="GeneID" id="5006559"/>
<dbReference type="GO" id="GO:0006511">
    <property type="term" value="P:ubiquitin-dependent protein catabolic process"/>
    <property type="evidence" value="ECO:0007669"/>
    <property type="project" value="TreeGrafter"/>
</dbReference>
<evidence type="ECO:0000259" key="8">
    <source>
        <dbReference type="PROSITE" id="PS50250"/>
    </source>
</evidence>
<evidence type="ECO:0000313" key="10">
    <source>
        <dbReference type="Proteomes" id="UP000001568"/>
    </source>
</evidence>
<dbReference type="Pfam" id="PF01399">
    <property type="entry name" value="PCI"/>
    <property type="match status" value="1"/>
</dbReference>
<evidence type="ECO:0000256" key="4">
    <source>
        <dbReference type="ARBA" id="ARBA00014878"/>
    </source>
</evidence>
<feature type="domain" description="PCI" evidence="8">
    <location>
        <begin position="69"/>
        <end position="237"/>
    </location>
</feature>
<comment type="similarity">
    <text evidence="3">Belongs to the CSN3 family.</text>
</comment>
<dbReference type="SMART" id="SM00088">
    <property type="entry name" value="PINT"/>
    <property type="match status" value="1"/>
</dbReference>
<dbReference type="Gene3D" id="1.25.40.570">
    <property type="match status" value="1"/>
</dbReference>
<dbReference type="SUPFAM" id="SSF46785">
    <property type="entry name" value="Winged helix' DNA-binding domain"/>
    <property type="match status" value="1"/>
</dbReference>
<keyword evidence="7" id="KW-0539">Nucleus</keyword>
<reference evidence="9 10" key="1">
    <citation type="journal article" date="2007" name="Proc. Natl. Acad. Sci. U.S.A.">
        <title>The tiny eukaryote Ostreococcus provides genomic insights into the paradox of plankton speciation.</title>
        <authorList>
            <person name="Palenik B."/>
            <person name="Grimwood J."/>
            <person name="Aerts A."/>
            <person name="Rouze P."/>
            <person name="Salamov A."/>
            <person name="Putnam N."/>
            <person name="Dupont C."/>
            <person name="Jorgensen R."/>
            <person name="Derelle E."/>
            <person name="Rombauts S."/>
            <person name="Zhou K."/>
            <person name="Otillar R."/>
            <person name="Merchant S.S."/>
            <person name="Podell S."/>
            <person name="Gaasterland T."/>
            <person name="Napoli C."/>
            <person name="Gendler K."/>
            <person name="Manuell A."/>
            <person name="Tai V."/>
            <person name="Vallon O."/>
            <person name="Piganeau G."/>
            <person name="Jancek S."/>
            <person name="Heijde M."/>
            <person name="Jabbari K."/>
            <person name="Bowler C."/>
            <person name="Lohr M."/>
            <person name="Robbens S."/>
            <person name="Werner G."/>
            <person name="Dubchak I."/>
            <person name="Pazour G.J."/>
            <person name="Ren Q."/>
            <person name="Paulsen I."/>
            <person name="Delwiche C."/>
            <person name="Schmutz J."/>
            <person name="Rokhsar D."/>
            <person name="Van de Peer Y."/>
            <person name="Moreau H."/>
            <person name="Grigoriev I.V."/>
        </authorList>
    </citation>
    <scope>NUCLEOTIDE SEQUENCE [LARGE SCALE GENOMIC DNA]</scope>
    <source>
        <strain evidence="9 10">CCE9901</strain>
    </source>
</reference>
<evidence type="ECO:0000256" key="6">
    <source>
        <dbReference type="ARBA" id="ARBA00022790"/>
    </source>
</evidence>
<evidence type="ECO:0000256" key="5">
    <source>
        <dbReference type="ARBA" id="ARBA00022490"/>
    </source>
</evidence>
<dbReference type="GO" id="GO:0005737">
    <property type="term" value="C:cytoplasm"/>
    <property type="evidence" value="ECO:0007669"/>
    <property type="project" value="UniProtKB-SubCell"/>
</dbReference>
<keyword evidence="5" id="KW-0963">Cytoplasm</keyword>